<dbReference type="EMBL" id="CP094984">
    <property type="protein sequence ID" value="UON92728.1"/>
    <property type="molecule type" value="Genomic_DNA"/>
</dbReference>
<keyword evidence="4" id="KW-0560">Oxidoreductase</keyword>
<dbReference type="GO" id="GO:0033765">
    <property type="term" value="F:steroid dehydrogenase activity, acting on the CH-CH group of donors"/>
    <property type="evidence" value="ECO:0007669"/>
    <property type="project" value="UniProtKB-ARBA"/>
</dbReference>
<name>A0A9X1MAK4_9MICC</name>
<evidence type="ECO:0000256" key="1">
    <source>
        <dbReference type="ARBA" id="ARBA00001974"/>
    </source>
</evidence>
<dbReference type="SUPFAM" id="SSF51905">
    <property type="entry name" value="FAD/NAD(P)-binding domain"/>
    <property type="match status" value="1"/>
</dbReference>
<gene>
    <name evidence="6" type="ORF">LJ755_11175</name>
    <name evidence="7" type="ORF">MUK71_03530</name>
</gene>
<keyword evidence="3" id="KW-0274">FAD</keyword>
<evidence type="ECO:0000313" key="9">
    <source>
        <dbReference type="Proteomes" id="UP001155145"/>
    </source>
</evidence>
<accession>A0A9X1MAK4</accession>
<dbReference type="RefSeq" id="WP_227929127.1">
    <property type="nucleotide sequence ID" value="NZ_CP094984.1"/>
</dbReference>
<evidence type="ECO:0000259" key="5">
    <source>
        <dbReference type="Pfam" id="PF00890"/>
    </source>
</evidence>
<dbReference type="Pfam" id="PF00890">
    <property type="entry name" value="FAD_binding_2"/>
    <property type="match status" value="1"/>
</dbReference>
<dbReference type="Proteomes" id="UP001155145">
    <property type="component" value="Unassembled WGS sequence"/>
</dbReference>
<evidence type="ECO:0000313" key="8">
    <source>
        <dbReference type="Proteomes" id="UP000829758"/>
    </source>
</evidence>
<evidence type="ECO:0000256" key="2">
    <source>
        <dbReference type="ARBA" id="ARBA00022630"/>
    </source>
</evidence>
<reference evidence="6" key="1">
    <citation type="submission" date="2021-10" db="EMBL/GenBank/DDBJ databases">
        <title>Novel species in genus Arthrobacter.</title>
        <authorList>
            <person name="Liu Y."/>
        </authorList>
    </citation>
    <scope>NUCLEOTIDE SEQUENCE</scope>
    <source>
        <strain evidence="6">Zg-Y462</strain>
        <strain evidence="8">zg-Y462</strain>
    </source>
</reference>
<dbReference type="PANTHER" id="PTHR43400:SF10">
    <property type="entry name" value="3-OXOSTEROID 1-DEHYDROGENASE"/>
    <property type="match status" value="1"/>
</dbReference>
<sequence length="457" mass="47200">MSDDEFAGPDLVVAGAGGGLIAALRAAQLGQSVLVIEANEHFRRGNNTAMSTAMIPGAGSRFQADAGVQDSPEAFVADIMAKTKDTADPVLAGALAEVSARLVEWMADDLSLPLSLVTDFQYPGHSFHRCHTVPGRIGTALLDLILERVEAEPLIDIYAPARLVDVLTEDGAVAGVVVDTPAGSEEIPARAVLLATNGFGNNLELVSQHLPEIAGAQYYGSEESRGDALRIGAGLGADSAYLDAYQGHAALAMPSATLAGWATVMHGGFLVNRAGERFGNETVGYSEYAVESLQHADGQAWIVLDERIHEACGSFQDFRNTVESGGLKWAEDVDGLAAATGIDADGLRQTLEQTRRIAAGDAEDSFGRTAWEAPLAGRIGAIAVQPALFHTQGGLRVDEHARVLRADGAPIPGLYASGGAANGISGHGADGYLAGNGLLPALGLALLAAEHAGAPAA</sequence>
<feature type="domain" description="FAD-dependent oxidoreductase 2 FAD-binding" evidence="5">
    <location>
        <begin position="10"/>
        <end position="426"/>
    </location>
</feature>
<evidence type="ECO:0000313" key="7">
    <source>
        <dbReference type="EMBL" id="UON92728.1"/>
    </source>
</evidence>
<dbReference type="Gene3D" id="3.50.50.60">
    <property type="entry name" value="FAD/NAD(P)-binding domain"/>
    <property type="match status" value="1"/>
</dbReference>
<comment type="cofactor">
    <cofactor evidence="1">
        <name>FAD</name>
        <dbReference type="ChEBI" id="CHEBI:57692"/>
    </cofactor>
</comment>
<dbReference type="Gene3D" id="3.90.700.10">
    <property type="entry name" value="Succinate dehydrogenase/fumarate reductase flavoprotein, catalytic domain"/>
    <property type="match status" value="1"/>
</dbReference>
<organism evidence="6 9">
    <name type="scientific">Arthrobacter zhangbolii</name>
    <dbReference type="NCBI Taxonomy" id="2886936"/>
    <lineage>
        <taxon>Bacteria</taxon>
        <taxon>Bacillati</taxon>
        <taxon>Actinomycetota</taxon>
        <taxon>Actinomycetes</taxon>
        <taxon>Micrococcales</taxon>
        <taxon>Micrococcaceae</taxon>
        <taxon>Arthrobacter</taxon>
    </lineage>
</organism>
<dbReference type="PANTHER" id="PTHR43400">
    <property type="entry name" value="FUMARATE REDUCTASE"/>
    <property type="match status" value="1"/>
</dbReference>
<dbReference type="EMBL" id="JAJFZT010000007">
    <property type="protein sequence ID" value="MCC3273289.1"/>
    <property type="molecule type" value="Genomic_DNA"/>
</dbReference>
<dbReference type="AlphaFoldDB" id="A0A9X1MAK4"/>
<dbReference type="GO" id="GO:0008202">
    <property type="term" value="P:steroid metabolic process"/>
    <property type="evidence" value="ECO:0007669"/>
    <property type="project" value="UniProtKB-ARBA"/>
</dbReference>
<dbReference type="InterPro" id="IPR050315">
    <property type="entry name" value="FAD-oxidoreductase_2"/>
</dbReference>
<dbReference type="InterPro" id="IPR027477">
    <property type="entry name" value="Succ_DH/fumarate_Rdtase_cat_sf"/>
</dbReference>
<evidence type="ECO:0000256" key="4">
    <source>
        <dbReference type="ARBA" id="ARBA00023002"/>
    </source>
</evidence>
<dbReference type="InterPro" id="IPR036188">
    <property type="entry name" value="FAD/NAD-bd_sf"/>
</dbReference>
<keyword evidence="2" id="KW-0285">Flavoprotein</keyword>
<dbReference type="Proteomes" id="UP000829758">
    <property type="component" value="Chromosome"/>
</dbReference>
<evidence type="ECO:0000256" key="3">
    <source>
        <dbReference type="ARBA" id="ARBA00022827"/>
    </source>
</evidence>
<dbReference type="InterPro" id="IPR003953">
    <property type="entry name" value="FAD-dep_OxRdtase_2_FAD-bd"/>
</dbReference>
<dbReference type="SUPFAM" id="SSF56425">
    <property type="entry name" value="Succinate dehydrogenase/fumarate reductase flavoprotein, catalytic domain"/>
    <property type="match status" value="1"/>
</dbReference>
<proteinExistence type="predicted"/>
<evidence type="ECO:0000313" key="6">
    <source>
        <dbReference type="EMBL" id="MCC3273289.1"/>
    </source>
</evidence>
<protein>
    <submittedName>
        <fullName evidence="6">FAD-binding protein</fullName>
    </submittedName>
</protein>
<keyword evidence="8" id="KW-1185">Reference proteome</keyword>